<dbReference type="EMBL" id="BJMH01000037">
    <property type="protein sequence ID" value="GEB35279.1"/>
    <property type="molecule type" value="Genomic_DNA"/>
</dbReference>
<accession>A0A4Y3PVK7</accession>
<sequence length="89" mass="10050">MLDTNVKEMLDGVDEEQLSMIVSALQETATRYDHQGMIMVALKMRITADKVLAIKKAREVTQAEQILGRFAGKEKSTCCEQVDRKKIGY</sequence>
<keyword evidence="2" id="KW-1185">Reference proteome</keyword>
<proteinExistence type="predicted"/>
<reference evidence="1 2" key="1">
    <citation type="submission" date="2019-06" db="EMBL/GenBank/DDBJ databases">
        <title>Whole genome shotgun sequence of Brevibacillus parabrevis NBRC 12334.</title>
        <authorList>
            <person name="Hosoyama A."/>
            <person name="Uohara A."/>
            <person name="Ohji S."/>
            <person name="Ichikawa N."/>
        </authorList>
    </citation>
    <scope>NUCLEOTIDE SEQUENCE [LARGE SCALE GENOMIC DNA]</scope>
    <source>
        <strain evidence="1 2">NBRC 12334</strain>
    </source>
</reference>
<dbReference type="AlphaFoldDB" id="A0A4Y3PVK7"/>
<dbReference type="Proteomes" id="UP000316882">
    <property type="component" value="Unassembled WGS sequence"/>
</dbReference>
<comment type="caution">
    <text evidence="1">The sequence shown here is derived from an EMBL/GenBank/DDBJ whole genome shotgun (WGS) entry which is preliminary data.</text>
</comment>
<protein>
    <submittedName>
        <fullName evidence="1">Uncharacterized protein</fullName>
    </submittedName>
</protein>
<gene>
    <name evidence="1" type="ORF">BPA01_48590</name>
</gene>
<dbReference type="RefSeq" id="WP_122965297.1">
    <property type="nucleotide sequence ID" value="NZ_BJMH01000037.1"/>
</dbReference>
<name>A0A4Y3PVK7_BREPA</name>
<organism evidence="1 2">
    <name type="scientific">Brevibacillus parabrevis</name>
    <dbReference type="NCBI Taxonomy" id="54914"/>
    <lineage>
        <taxon>Bacteria</taxon>
        <taxon>Bacillati</taxon>
        <taxon>Bacillota</taxon>
        <taxon>Bacilli</taxon>
        <taxon>Bacillales</taxon>
        <taxon>Paenibacillaceae</taxon>
        <taxon>Brevibacillus</taxon>
    </lineage>
</organism>
<evidence type="ECO:0000313" key="2">
    <source>
        <dbReference type="Proteomes" id="UP000316882"/>
    </source>
</evidence>
<evidence type="ECO:0000313" key="1">
    <source>
        <dbReference type="EMBL" id="GEB35279.1"/>
    </source>
</evidence>